<feature type="transmembrane region" description="Helical" evidence="2">
    <location>
        <begin position="12"/>
        <end position="34"/>
    </location>
</feature>
<dbReference type="PANTHER" id="PTHR22911:SF79">
    <property type="entry name" value="MOBA-LIKE NTP TRANSFERASE DOMAIN-CONTAINING PROTEIN"/>
    <property type="match status" value="1"/>
</dbReference>
<name>A0A9D1KV43_9FIRM</name>
<feature type="transmembrane region" description="Helical" evidence="2">
    <location>
        <begin position="198"/>
        <end position="218"/>
    </location>
</feature>
<keyword evidence="2" id="KW-0472">Membrane</keyword>
<evidence type="ECO:0000313" key="4">
    <source>
        <dbReference type="EMBL" id="HIT99707.1"/>
    </source>
</evidence>
<dbReference type="Proteomes" id="UP000824159">
    <property type="component" value="Unassembled WGS sequence"/>
</dbReference>
<feature type="transmembrane region" description="Helical" evidence="2">
    <location>
        <begin position="286"/>
        <end position="306"/>
    </location>
</feature>
<evidence type="ECO:0000259" key="3">
    <source>
        <dbReference type="Pfam" id="PF00892"/>
    </source>
</evidence>
<dbReference type="Pfam" id="PF00892">
    <property type="entry name" value="EamA"/>
    <property type="match status" value="2"/>
</dbReference>
<feature type="transmembrane region" description="Helical" evidence="2">
    <location>
        <begin position="105"/>
        <end position="128"/>
    </location>
</feature>
<reference evidence="4" key="1">
    <citation type="submission" date="2020-10" db="EMBL/GenBank/DDBJ databases">
        <authorList>
            <person name="Gilroy R."/>
        </authorList>
    </citation>
    <scope>NUCLEOTIDE SEQUENCE</scope>
    <source>
        <strain evidence="4">CHK176-22527</strain>
    </source>
</reference>
<proteinExistence type="inferred from homology"/>
<dbReference type="GO" id="GO:0016020">
    <property type="term" value="C:membrane"/>
    <property type="evidence" value="ECO:0007669"/>
    <property type="project" value="InterPro"/>
</dbReference>
<feature type="transmembrane region" description="Helical" evidence="2">
    <location>
        <begin position="261"/>
        <end position="280"/>
    </location>
</feature>
<evidence type="ECO:0000313" key="5">
    <source>
        <dbReference type="Proteomes" id="UP000824159"/>
    </source>
</evidence>
<dbReference type="InterPro" id="IPR000620">
    <property type="entry name" value="EamA_dom"/>
</dbReference>
<sequence length="318" mass="34306">MERENILSKTKKWSILAPLCVISAGILWGIIGLFSNYLAAAGFSSIQITFLRCLVTSVSLLLFSLVFDRGLLKIRLKDIWMFIGTGVFSIAFFNISYFTCISHSTLSVACTLLYTGPCFVMIISCFIFKEKFTLKKGVSLAGAVAGCAFITGLIGGAHGVSITPFAFATGLCAGLGYGLYSIFGSIALKKYQPLTVTIYTFSIAALALVPICDIPNIIDLSLESSSSSSVILFIVMLGIISTLLPFALYTMGLSHMETSRASILTFIEPVCAALISIFVFHEPFGINHAIGMIAIIGSVSILNINFKGRKQYHTDLNS</sequence>
<comment type="caution">
    <text evidence="4">The sequence shown here is derived from an EMBL/GenBank/DDBJ whole genome shotgun (WGS) entry which is preliminary data.</text>
</comment>
<feature type="transmembrane region" description="Helical" evidence="2">
    <location>
        <begin position="140"/>
        <end position="159"/>
    </location>
</feature>
<keyword evidence="2" id="KW-0812">Transmembrane</keyword>
<feature type="transmembrane region" description="Helical" evidence="2">
    <location>
        <begin position="46"/>
        <end position="67"/>
    </location>
</feature>
<dbReference type="AlphaFoldDB" id="A0A9D1KV43"/>
<dbReference type="EMBL" id="DVLX01000069">
    <property type="protein sequence ID" value="HIT99707.1"/>
    <property type="molecule type" value="Genomic_DNA"/>
</dbReference>
<dbReference type="PANTHER" id="PTHR22911">
    <property type="entry name" value="ACYL-MALONYL CONDENSING ENZYME-RELATED"/>
    <property type="match status" value="1"/>
</dbReference>
<protein>
    <submittedName>
        <fullName evidence="4">EamA family transporter</fullName>
    </submittedName>
</protein>
<feature type="domain" description="EamA" evidence="3">
    <location>
        <begin position="169"/>
        <end position="303"/>
    </location>
</feature>
<dbReference type="SUPFAM" id="SSF103481">
    <property type="entry name" value="Multidrug resistance efflux transporter EmrE"/>
    <property type="match status" value="2"/>
</dbReference>
<gene>
    <name evidence="4" type="ORF">IAD12_05590</name>
</gene>
<dbReference type="InterPro" id="IPR037185">
    <property type="entry name" value="EmrE-like"/>
</dbReference>
<feature type="domain" description="EamA" evidence="3">
    <location>
        <begin position="19"/>
        <end position="151"/>
    </location>
</feature>
<keyword evidence="2" id="KW-1133">Transmembrane helix</keyword>
<feature type="transmembrane region" description="Helical" evidence="2">
    <location>
        <begin position="79"/>
        <end position="99"/>
    </location>
</feature>
<dbReference type="Gene3D" id="1.10.3730.20">
    <property type="match status" value="1"/>
</dbReference>
<organism evidence="4 5">
    <name type="scientific">Candidatus Allocopromorpha excrementavium</name>
    <dbReference type="NCBI Taxonomy" id="2840741"/>
    <lineage>
        <taxon>Bacteria</taxon>
        <taxon>Bacillati</taxon>
        <taxon>Bacillota</taxon>
        <taxon>Clostridia</taxon>
        <taxon>Eubacteriales</taxon>
        <taxon>Eubacteriaceae</taxon>
        <taxon>Eubacteriaceae incertae sedis</taxon>
        <taxon>Candidatus Allocopromorpha</taxon>
    </lineage>
</organism>
<accession>A0A9D1KV43</accession>
<evidence type="ECO:0000256" key="1">
    <source>
        <dbReference type="ARBA" id="ARBA00007362"/>
    </source>
</evidence>
<evidence type="ECO:0000256" key="2">
    <source>
        <dbReference type="SAM" id="Phobius"/>
    </source>
</evidence>
<feature type="transmembrane region" description="Helical" evidence="2">
    <location>
        <begin position="165"/>
        <end position="186"/>
    </location>
</feature>
<feature type="transmembrane region" description="Helical" evidence="2">
    <location>
        <begin position="230"/>
        <end position="249"/>
    </location>
</feature>
<comment type="similarity">
    <text evidence="1">Belongs to the EamA transporter family.</text>
</comment>
<reference evidence="4" key="2">
    <citation type="journal article" date="2021" name="PeerJ">
        <title>Extensive microbial diversity within the chicken gut microbiome revealed by metagenomics and culture.</title>
        <authorList>
            <person name="Gilroy R."/>
            <person name="Ravi A."/>
            <person name="Getino M."/>
            <person name="Pursley I."/>
            <person name="Horton D.L."/>
            <person name="Alikhan N.F."/>
            <person name="Baker D."/>
            <person name="Gharbi K."/>
            <person name="Hall N."/>
            <person name="Watson M."/>
            <person name="Adriaenssens E.M."/>
            <person name="Foster-Nyarko E."/>
            <person name="Jarju S."/>
            <person name="Secka A."/>
            <person name="Antonio M."/>
            <person name="Oren A."/>
            <person name="Chaudhuri R.R."/>
            <person name="La Ragione R."/>
            <person name="Hildebrand F."/>
            <person name="Pallen M.J."/>
        </authorList>
    </citation>
    <scope>NUCLEOTIDE SEQUENCE</scope>
    <source>
        <strain evidence="4">CHK176-22527</strain>
    </source>
</reference>